<evidence type="ECO:0000259" key="2">
    <source>
        <dbReference type="Pfam" id="PF00535"/>
    </source>
</evidence>
<dbReference type="Proteomes" id="UP000632535">
    <property type="component" value="Unassembled WGS sequence"/>
</dbReference>
<proteinExistence type="predicted"/>
<reference evidence="5" key="1">
    <citation type="journal article" date="2019" name="Int. J. Syst. Evol. Microbiol.">
        <title>The Global Catalogue of Microorganisms (GCM) 10K type strain sequencing project: providing services to taxonomists for standard genome sequencing and annotation.</title>
        <authorList>
            <consortium name="The Broad Institute Genomics Platform"/>
            <consortium name="The Broad Institute Genome Sequencing Center for Infectious Disease"/>
            <person name="Wu L."/>
            <person name="Ma J."/>
        </authorList>
    </citation>
    <scope>NUCLEOTIDE SEQUENCE [LARGE SCALE GENOMIC DNA]</scope>
    <source>
        <strain evidence="5">CCM 8653</strain>
    </source>
</reference>
<dbReference type="PANTHER" id="PTHR22916">
    <property type="entry name" value="GLYCOSYLTRANSFERASE"/>
    <property type="match status" value="1"/>
</dbReference>
<feature type="region of interest" description="Disordered" evidence="1">
    <location>
        <begin position="191"/>
        <end position="211"/>
    </location>
</feature>
<dbReference type="CDD" id="cd00761">
    <property type="entry name" value="Glyco_tranf_GTA_type"/>
    <property type="match status" value="1"/>
</dbReference>
<feature type="domain" description="Glycosyltransferase 2-like" evidence="2">
    <location>
        <begin position="340"/>
        <end position="496"/>
    </location>
</feature>
<protein>
    <recommendedName>
        <fullName evidence="6">Glycosyl transferase family 2</fullName>
    </recommendedName>
</protein>
<feature type="region of interest" description="Disordered" evidence="1">
    <location>
        <begin position="54"/>
        <end position="103"/>
    </location>
</feature>
<evidence type="ECO:0000256" key="1">
    <source>
        <dbReference type="SAM" id="MobiDB-lite"/>
    </source>
</evidence>
<dbReference type="InterPro" id="IPR054028">
    <property type="entry name" value="TarS/TarP_linker"/>
</dbReference>
<keyword evidence="5" id="KW-1185">Reference proteome</keyword>
<feature type="domain" description="TarS/TarP linker" evidence="3">
    <location>
        <begin position="563"/>
        <end position="648"/>
    </location>
</feature>
<dbReference type="SUPFAM" id="SSF53448">
    <property type="entry name" value="Nucleotide-diphospho-sugar transferases"/>
    <property type="match status" value="1"/>
</dbReference>
<evidence type="ECO:0000313" key="5">
    <source>
        <dbReference type="Proteomes" id="UP000632535"/>
    </source>
</evidence>
<dbReference type="Pfam" id="PF00535">
    <property type="entry name" value="Glycos_transf_2"/>
    <property type="match status" value="1"/>
</dbReference>
<evidence type="ECO:0000259" key="3">
    <source>
        <dbReference type="Pfam" id="PF22181"/>
    </source>
</evidence>
<gene>
    <name evidence="4" type="ORF">GCM10007368_40130</name>
</gene>
<dbReference type="EMBL" id="BMDG01000022">
    <property type="protein sequence ID" value="GGI12231.1"/>
    <property type="molecule type" value="Genomic_DNA"/>
</dbReference>
<dbReference type="InterPro" id="IPR029044">
    <property type="entry name" value="Nucleotide-diphossugar_trans"/>
</dbReference>
<dbReference type="Pfam" id="PF22181">
    <property type="entry name" value="TarS_linker"/>
    <property type="match status" value="1"/>
</dbReference>
<evidence type="ECO:0008006" key="6">
    <source>
        <dbReference type="Google" id="ProtNLM"/>
    </source>
</evidence>
<accession>A0ABQ2BE11</accession>
<dbReference type="InterPro" id="IPR001173">
    <property type="entry name" value="Glyco_trans_2-like"/>
</dbReference>
<dbReference type="Gene3D" id="3.90.550.10">
    <property type="entry name" value="Spore Coat Polysaccharide Biosynthesis Protein SpsA, Chain A"/>
    <property type="match status" value="1"/>
</dbReference>
<organism evidence="4 5">
    <name type="scientific">Isoptericola cucumis</name>
    <dbReference type="NCBI Taxonomy" id="1776856"/>
    <lineage>
        <taxon>Bacteria</taxon>
        <taxon>Bacillati</taxon>
        <taxon>Actinomycetota</taxon>
        <taxon>Actinomycetes</taxon>
        <taxon>Micrococcales</taxon>
        <taxon>Promicromonosporaceae</taxon>
        <taxon>Isoptericola</taxon>
    </lineage>
</organism>
<name>A0ABQ2BE11_9MICO</name>
<evidence type="ECO:0000313" key="4">
    <source>
        <dbReference type="EMBL" id="GGI12231.1"/>
    </source>
</evidence>
<dbReference type="PANTHER" id="PTHR22916:SF3">
    <property type="entry name" value="UDP-GLCNAC:BETAGAL BETA-1,3-N-ACETYLGLUCOSAMINYLTRANSFERASE-LIKE PROTEIN 1"/>
    <property type="match status" value="1"/>
</dbReference>
<feature type="compositionally biased region" description="Basic and acidic residues" evidence="1">
    <location>
        <begin position="54"/>
        <end position="67"/>
    </location>
</feature>
<comment type="caution">
    <text evidence="4">The sequence shown here is derived from an EMBL/GenBank/DDBJ whole genome shotgun (WGS) entry which is preliminary data.</text>
</comment>
<dbReference type="RefSeq" id="WP_188525529.1">
    <property type="nucleotide sequence ID" value="NZ_BMDG01000022.1"/>
</dbReference>
<sequence length="957" mass="102122">MTDQTRTHGIAPRVVVPEDGRSHVDGLVWMDGVLHVRATTRWVDEHGAERTFRRAEDGTLQDARDGDASGLRSATSTLTVRERRSRKVRKLPGSSTTELVPVPGSDDLVSVRLHVEGRLDPSGGKKGTRLGRGVWDVRVKTEALGVTHHLPAATDTSTRPAIVGRRQLVAYRNRRGTLSVDAGGNLRTVVDGSRPRTDAATTRTRADGGRRTSVTVSVPLDGVRVWPVVEGRRGPLQGTAELVAPVGSFPRRALLKVRRRLGASSVPGRAAVTVHDEDVTLTATAAATPGLWQLVVSLGGDRHPAPFLVRIARDGSATLTATPAAGGRPHVAPDAPPKVSVVVPVYNAERFVEEAIRSVFAQSMPAEQIEIVAVDDGSTDDSLSILHRLAREHPRMRVLTQPNSGSAAAPRNTAIEAATGTYLFFLDADDLLTPRALEKLVEAADVVGADVALGRMKGIGGRGVAKSMFARSTLDAHMVRTNLIRALGPTKMFRREHVLGLDAWFRPGLRNGEDLAFVAEAELTARRIVVRADGDYYIVRGHDGVHMSRIGETLDEKFAKAWSLAEVVERHTEPGPDRDALLVRPFGGAAVEGLFRRRFLELDAEHRAKLVDRVADRFGHLWTPGLRAQLPAAAQPLLELVFRRRADLVGELVEHAGGNPRDLEHVMTADGFVLDVPPSVAAAVDPALLGVPPTAAETQLTSTRLRDGSAVLRGWVRAVGGFPVPDGALARWTLRDDGRTVDVPARALGARTTGHGPAAGLELVVETAALPAEGVWDLSVAPTWGDVVGPFARFGGNRTGGVGADDLALGPTDVLYGTLGHGNLSLDHGGTTTRAPLVHVVGTRWDADGRPEVLVALPGDDPSARVYAQVEPAGSRGARQLLPSTRVDATTLAARLPVPRSVGDEERIELTVAHDGTLSVPKHSPVPPLVSDEVALTLVDGTWRITRTATTSSEVPA</sequence>